<protein>
    <submittedName>
        <fullName evidence="4">Ankyrin</fullName>
    </submittedName>
</protein>
<dbReference type="InterPro" id="IPR002110">
    <property type="entry name" value="Ankyrin_rpt"/>
</dbReference>
<sequence>MNDDAVNLAHQMFDMARQGDAQTLLALLDQGAPADMQDAEGNSMLMLAAYHDHSTLVEALASRGADVDLLNDRGQSPLAGAAFKGYTEVARVLLKAGADPDLGEPSGRATAQYFGREDITALLD</sequence>
<evidence type="ECO:0000313" key="5">
    <source>
        <dbReference type="Proteomes" id="UP000019754"/>
    </source>
</evidence>
<dbReference type="EMBL" id="AORC01000006">
    <property type="protein sequence ID" value="EYT49977.1"/>
    <property type="molecule type" value="Genomic_DNA"/>
</dbReference>
<dbReference type="GO" id="GO:0004842">
    <property type="term" value="F:ubiquitin-protein transferase activity"/>
    <property type="evidence" value="ECO:0007669"/>
    <property type="project" value="TreeGrafter"/>
</dbReference>
<feature type="repeat" description="ANK" evidence="3">
    <location>
        <begin position="40"/>
        <end position="72"/>
    </location>
</feature>
<dbReference type="AlphaFoldDB" id="A0A022KVG0"/>
<dbReference type="Pfam" id="PF12796">
    <property type="entry name" value="Ank_2"/>
    <property type="match status" value="1"/>
</dbReference>
<dbReference type="PANTHER" id="PTHR24171">
    <property type="entry name" value="ANKYRIN REPEAT DOMAIN-CONTAINING PROTEIN 39-RELATED"/>
    <property type="match status" value="1"/>
</dbReference>
<dbReference type="HOGENOM" id="CLU_000134_34_2_11"/>
<feature type="repeat" description="ANK" evidence="3">
    <location>
        <begin position="73"/>
        <end position="105"/>
    </location>
</feature>
<dbReference type="GO" id="GO:0085020">
    <property type="term" value="P:protein K6-linked ubiquitination"/>
    <property type="evidence" value="ECO:0007669"/>
    <property type="project" value="TreeGrafter"/>
</dbReference>
<evidence type="ECO:0000256" key="3">
    <source>
        <dbReference type="PROSITE-ProRule" id="PRU00023"/>
    </source>
</evidence>
<keyword evidence="1" id="KW-0677">Repeat</keyword>
<proteinExistence type="predicted"/>
<dbReference type="PANTHER" id="PTHR24171:SF8">
    <property type="entry name" value="BRCA1-ASSOCIATED RING DOMAIN PROTEIN 1"/>
    <property type="match status" value="1"/>
</dbReference>
<dbReference type="OrthoDB" id="306540at2"/>
<reference evidence="4 5" key="1">
    <citation type="journal article" date="2013" name="Genome Announc.">
        <title>Draft genome sequence of an Actinobacterium, Brachybacterium muris strain UCD-AY4.</title>
        <authorList>
            <person name="Lo J.R."/>
            <person name="Lang J.M."/>
            <person name="Darling A.E."/>
            <person name="Eisen J.A."/>
            <person name="Coil D.A."/>
        </authorList>
    </citation>
    <scope>NUCLEOTIDE SEQUENCE [LARGE SCALE GENOMIC DNA]</scope>
    <source>
        <strain evidence="4 5">UCD-AY4</strain>
    </source>
</reference>
<organism evidence="4 5">
    <name type="scientific">Brachybacterium muris UCD-AY4</name>
    <dbReference type="NCBI Taxonomy" id="1249481"/>
    <lineage>
        <taxon>Bacteria</taxon>
        <taxon>Bacillati</taxon>
        <taxon>Actinomycetota</taxon>
        <taxon>Actinomycetes</taxon>
        <taxon>Micrococcales</taxon>
        <taxon>Dermabacteraceae</taxon>
        <taxon>Brachybacterium</taxon>
    </lineage>
</organism>
<dbReference type="PROSITE" id="PS50088">
    <property type="entry name" value="ANK_REPEAT"/>
    <property type="match status" value="2"/>
</dbReference>
<keyword evidence="2 3" id="KW-0040">ANK repeat</keyword>
<evidence type="ECO:0000256" key="1">
    <source>
        <dbReference type="ARBA" id="ARBA00022737"/>
    </source>
</evidence>
<gene>
    <name evidence="4" type="ORF">D641_0106360</name>
</gene>
<comment type="caution">
    <text evidence="4">The sequence shown here is derived from an EMBL/GenBank/DDBJ whole genome shotgun (WGS) entry which is preliminary data.</text>
</comment>
<name>A0A022KVG0_9MICO</name>
<evidence type="ECO:0000313" key="4">
    <source>
        <dbReference type="EMBL" id="EYT49977.1"/>
    </source>
</evidence>
<dbReference type="InterPro" id="IPR036770">
    <property type="entry name" value="Ankyrin_rpt-contain_sf"/>
</dbReference>
<dbReference type="SUPFAM" id="SSF48403">
    <property type="entry name" value="Ankyrin repeat"/>
    <property type="match status" value="1"/>
</dbReference>
<keyword evidence="5" id="KW-1185">Reference proteome</keyword>
<evidence type="ECO:0000256" key="2">
    <source>
        <dbReference type="ARBA" id="ARBA00023043"/>
    </source>
</evidence>
<dbReference type="PROSITE" id="PS50297">
    <property type="entry name" value="ANK_REP_REGION"/>
    <property type="match status" value="2"/>
</dbReference>
<dbReference type="SMART" id="SM00248">
    <property type="entry name" value="ANK"/>
    <property type="match status" value="2"/>
</dbReference>
<accession>A0A022KVG0</accession>
<dbReference type="Proteomes" id="UP000019754">
    <property type="component" value="Unassembled WGS sequence"/>
</dbReference>
<dbReference type="RefSeq" id="WP_017822975.1">
    <property type="nucleotide sequence ID" value="NZ_AORC01000006.1"/>
</dbReference>
<dbReference type="STRING" id="1249481.D641_0106360"/>
<dbReference type="Gene3D" id="1.25.40.20">
    <property type="entry name" value="Ankyrin repeat-containing domain"/>
    <property type="match status" value="1"/>
</dbReference>